<gene>
    <name evidence="3" type="ORF">GOMPHAMPRED_007455</name>
</gene>
<name>A0A8H3EWG1_9LECA</name>
<feature type="compositionally biased region" description="Polar residues" evidence="1">
    <location>
        <begin position="1"/>
        <end position="10"/>
    </location>
</feature>
<proteinExistence type="predicted"/>
<dbReference type="EMBL" id="CAJPDQ010000006">
    <property type="protein sequence ID" value="CAF9911563.1"/>
    <property type="molecule type" value="Genomic_DNA"/>
</dbReference>
<dbReference type="PANTHER" id="PTHR37919:SF2">
    <property type="entry name" value="EXPERA DOMAIN-CONTAINING PROTEIN"/>
    <property type="match status" value="1"/>
</dbReference>
<sequence length="254" mass="28378">MVATRSSTRGASVEADTPPTPTTTTRRSTRKSNPVAKHWAHTPSHLILVWLTISLPLVLWDTGYILGRPYTMPGGKWHKPIWGPYSIYCDVDWVYGWKAFNEQNGFTAAQAIMNIVETVVYLVYLYLVGVYGQESSQKGRGVPSGNIWTKSWWGRARTLQGREAGLAVLVGFSGALMTLSKTVLYALHEHCSGYQHTRHNDLLTLTLYYILPNGAWIVFSTLMTWVFGLELLEGLAIASGEDLRDSKVLAIKDE</sequence>
<organism evidence="3 4">
    <name type="scientific">Gomphillus americanus</name>
    <dbReference type="NCBI Taxonomy" id="1940652"/>
    <lineage>
        <taxon>Eukaryota</taxon>
        <taxon>Fungi</taxon>
        <taxon>Dikarya</taxon>
        <taxon>Ascomycota</taxon>
        <taxon>Pezizomycotina</taxon>
        <taxon>Lecanoromycetes</taxon>
        <taxon>OSLEUM clade</taxon>
        <taxon>Ostropomycetidae</taxon>
        <taxon>Ostropales</taxon>
        <taxon>Graphidaceae</taxon>
        <taxon>Gomphilloideae</taxon>
        <taxon>Gomphillus</taxon>
    </lineage>
</organism>
<dbReference type="Proteomes" id="UP000664169">
    <property type="component" value="Unassembled WGS sequence"/>
</dbReference>
<feature type="region of interest" description="Disordered" evidence="1">
    <location>
        <begin position="1"/>
        <end position="36"/>
    </location>
</feature>
<protein>
    <submittedName>
        <fullName evidence="3">Uncharacterized protein</fullName>
    </submittedName>
</protein>
<feature type="transmembrane region" description="Helical" evidence="2">
    <location>
        <begin position="111"/>
        <end position="131"/>
    </location>
</feature>
<keyword evidence="2" id="KW-0472">Membrane</keyword>
<feature type="transmembrane region" description="Helical" evidence="2">
    <location>
        <begin position="207"/>
        <end position="227"/>
    </location>
</feature>
<dbReference type="AlphaFoldDB" id="A0A8H3EWG1"/>
<feature type="transmembrane region" description="Helical" evidence="2">
    <location>
        <begin position="164"/>
        <end position="187"/>
    </location>
</feature>
<keyword evidence="4" id="KW-1185">Reference proteome</keyword>
<dbReference type="OrthoDB" id="60858at2759"/>
<evidence type="ECO:0000313" key="3">
    <source>
        <dbReference type="EMBL" id="CAF9911563.1"/>
    </source>
</evidence>
<evidence type="ECO:0000256" key="1">
    <source>
        <dbReference type="SAM" id="MobiDB-lite"/>
    </source>
</evidence>
<keyword evidence="2" id="KW-0812">Transmembrane</keyword>
<accession>A0A8H3EWG1</accession>
<feature type="transmembrane region" description="Helical" evidence="2">
    <location>
        <begin position="47"/>
        <end position="67"/>
    </location>
</feature>
<reference evidence="3" key="1">
    <citation type="submission" date="2021-03" db="EMBL/GenBank/DDBJ databases">
        <authorList>
            <person name="Tagirdzhanova G."/>
        </authorList>
    </citation>
    <scope>NUCLEOTIDE SEQUENCE</scope>
</reference>
<dbReference type="PANTHER" id="PTHR37919">
    <property type="entry name" value="PROTEIN CBG05606"/>
    <property type="match status" value="1"/>
</dbReference>
<evidence type="ECO:0000256" key="2">
    <source>
        <dbReference type="SAM" id="Phobius"/>
    </source>
</evidence>
<evidence type="ECO:0000313" key="4">
    <source>
        <dbReference type="Proteomes" id="UP000664169"/>
    </source>
</evidence>
<keyword evidence="2" id="KW-1133">Transmembrane helix</keyword>
<comment type="caution">
    <text evidence="3">The sequence shown here is derived from an EMBL/GenBank/DDBJ whole genome shotgun (WGS) entry which is preliminary data.</text>
</comment>